<evidence type="ECO:0000313" key="3">
    <source>
        <dbReference type="RefSeq" id="XP_022240590.1"/>
    </source>
</evidence>
<keyword evidence="2" id="KW-1185">Reference proteome</keyword>
<gene>
    <name evidence="3" type="primary">LOC111085594</name>
</gene>
<protein>
    <submittedName>
        <fullName evidence="3">Uncharacterized protein LOC111085594</fullName>
    </submittedName>
</protein>
<proteinExistence type="predicted"/>
<evidence type="ECO:0000256" key="1">
    <source>
        <dbReference type="SAM" id="MobiDB-lite"/>
    </source>
</evidence>
<sequence>MQDHSENVGEAPINHYWRDVLAQIRTDGKPKYSKLGKVVKSSLILAHVNADIERVFSVNKHLVTTKKASMSAETTNAVKIPKDAVRFFDPGMGRPEHVPITKKLLLAVKGAYTAYEQRLEVMKAEKEKTDQLTKESKAEAERLKEEADKRKEQTQELVKNNAALSQEEDKLCAKENEAKDSLSVGEKLLNEGNDKLAKAIKETDFAAAASVVHAMIEAGQKKCKETSNVLKSTMESRQTLAKQNENFLIH</sequence>
<feature type="region of interest" description="Disordered" evidence="1">
    <location>
        <begin position="125"/>
        <end position="151"/>
    </location>
</feature>
<organism evidence="2 3">
    <name type="scientific">Limulus polyphemus</name>
    <name type="common">Atlantic horseshoe crab</name>
    <dbReference type="NCBI Taxonomy" id="6850"/>
    <lineage>
        <taxon>Eukaryota</taxon>
        <taxon>Metazoa</taxon>
        <taxon>Ecdysozoa</taxon>
        <taxon>Arthropoda</taxon>
        <taxon>Chelicerata</taxon>
        <taxon>Merostomata</taxon>
        <taxon>Xiphosura</taxon>
        <taxon>Limulidae</taxon>
        <taxon>Limulus</taxon>
    </lineage>
</organism>
<dbReference type="Proteomes" id="UP000694941">
    <property type="component" value="Unplaced"/>
</dbReference>
<name>A0ABM1SAD5_LIMPO</name>
<evidence type="ECO:0000313" key="2">
    <source>
        <dbReference type="Proteomes" id="UP000694941"/>
    </source>
</evidence>
<dbReference type="RefSeq" id="XP_022240590.1">
    <property type="nucleotide sequence ID" value="XM_022384882.1"/>
</dbReference>
<accession>A0ABM1SAD5</accession>
<dbReference type="GeneID" id="111085594"/>
<reference evidence="3" key="1">
    <citation type="submission" date="2025-08" db="UniProtKB">
        <authorList>
            <consortium name="RefSeq"/>
        </authorList>
    </citation>
    <scope>IDENTIFICATION</scope>
    <source>
        <tissue evidence="3">Muscle</tissue>
    </source>
</reference>